<feature type="domain" description="Gp5/Type VI secretion system Vgr protein OB-fold" evidence="1">
    <location>
        <begin position="41"/>
        <end position="114"/>
    </location>
</feature>
<dbReference type="GeneID" id="302999896"/>
<name>F2NYJ2_TRES6</name>
<accession>F2NYJ2</accession>
<dbReference type="InterPro" id="IPR037026">
    <property type="entry name" value="Vgr_OB-fold_dom_sf"/>
</dbReference>
<dbReference type="eggNOG" id="COG4104">
    <property type="taxonomic scope" value="Bacteria"/>
</dbReference>
<dbReference type="HOGENOM" id="CLU_029319_0_0_12"/>
<dbReference type="InterPro" id="IPR006531">
    <property type="entry name" value="Gp5/Vgr_OB"/>
</dbReference>
<evidence type="ECO:0000313" key="2">
    <source>
        <dbReference type="EMBL" id="AEB15491.1"/>
    </source>
</evidence>
<dbReference type="SUPFAM" id="SSF69255">
    <property type="entry name" value="gp5 N-terminal domain-like"/>
    <property type="match status" value="1"/>
</dbReference>
<geneLocation type="plasmid" evidence="2 3">
    <name>pTRESU01</name>
</geneLocation>
<dbReference type="CDD" id="cd14740">
    <property type="entry name" value="PAAR_4"/>
    <property type="match status" value="1"/>
</dbReference>
<dbReference type="EMBL" id="CP002632">
    <property type="protein sequence ID" value="AEB15491.1"/>
    <property type="molecule type" value="Genomic_DNA"/>
</dbReference>
<proteinExistence type="predicted"/>
<dbReference type="AlphaFoldDB" id="F2NYJ2"/>
<organism evidence="2 3">
    <name type="scientific">Treponema succinifaciens (strain ATCC 33096 / DSM 2489 / 6091)</name>
    <dbReference type="NCBI Taxonomy" id="869209"/>
    <lineage>
        <taxon>Bacteria</taxon>
        <taxon>Pseudomonadati</taxon>
        <taxon>Spirochaetota</taxon>
        <taxon>Spirochaetia</taxon>
        <taxon>Spirochaetales</taxon>
        <taxon>Treponemataceae</taxon>
        <taxon>Treponema</taxon>
    </lineage>
</organism>
<keyword evidence="3" id="KW-1185">Reference proteome</keyword>
<gene>
    <name evidence="2" type="ordered locus">Tresu_2630</name>
</gene>
<dbReference type="eggNOG" id="COG3501">
    <property type="taxonomic scope" value="Bacteria"/>
</dbReference>
<dbReference type="Pfam" id="PF04717">
    <property type="entry name" value="Phage_base_V"/>
    <property type="match status" value="1"/>
</dbReference>
<evidence type="ECO:0000259" key="1">
    <source>
        <dbReference type="Pfam" id="PF04717"/>
    </source>
</evidence>
<dbReference type="Gene3D" id="2.40.50.230">
    <property type="entry name" value="Gp5 N-terminal domain"/>
    <property type="match status" value="1"/>
</dbReference>
<dbReference type="Proteomes" id="UP000006852">
    <property type="component" value="Plasmid pTRESU01"/>
</dbReference>
<dbReference type="RefSeq" id="WP_013702739.1">
    <property type="nucleotide sequence ID" value="NC_015386.1"/>
</dbReference>
<protein>
    <recommendedName>
        <fullName evidence="1">Gp5/Type VI secretion system Vgr protein OB-fold domain-containing protein</fullName>
    </recommendedName>
</protein>
<dbReference type="OrthoDB" id="9762420at2"/>
<sequence>MLEVARKLTKLLESEPDPREGAGGRREFNQTKLLMRCPPTVGVVTDNRDPDCLGRIRISYDTVVPGSVSPWLPVIGQGRGTGKGMWTLPEIGTQCLAVFTAADRSRGYVLGFIYDREHRPPESGTEKRCDSTLLQTRSHRIEVIDKEGSEEIRIESAEGRMRVSIGKSGGIKVENELGGINIKCRNFKCEGEGEIHLATKKTFALTTDDTLKISPKGNVNITSDKEVNLKGKNIKMSGTKGVTAEGRQIAVQDDKVMGFDTHIMVVPSGSGTTTVPLPHPFIGKISDKVSEDVKIGNKGAAVKGSKAKHDDSMHMQLPGTIKFQNNPKKEGEVTGGTVSKVKVDGKEVAVIGSQVTTCNDMGMQNNSVIMAAGMSIPMPAIVNPLNTEEWKRGQEEKDKKEPKFTGVKWAKTSCREGEEIELSAGVKDIADGNMVTLQVFREGQSPEDSAAIAKFPLTVKGGTVSAKWLYRADQSVMPPEQNPKFIFTAHCAWCNFEKSSNTLEVELIRPEITKAEWRDKDGNPTSKGLVDEPIKLFAETKDMDGGVTFRVYDESKREVFSKGADIADGKAEAEWTYHWNGEKLDHKPKFTFEVTGQRCKMVESGEVEIGQVFEINIEDKMLNKFDNEKFKLINVTSGEEIEANFDPEKKLIKNEDLVPGEYKVEIDNSDDIDLTYGQDNLIG</sequence>
<keyword evidence="2" id="KW-0614">Plasmid</keyword>
<evidence type="ECO:0000313" key="3">
    <source>
        <dbReference type="Proteomes" id="UP000006852"/>
    </source>
</evidence>
<dbReference type="KEGG" id="tsu:Tresu_2630"/>
<reference evidence="3" key="1">
    <citation type="submission" date="2011-04" db="EMBL/GenBank/DDBJ databases">
        <title>The complete genome of plasmid of Treponema succinifaciens DSM 2489.</title>
        <authorList>
            <person name="Lucas S."/>
            <person name="Copeland A."/>
            <person name="Lapidus A."/>
            <person name="Bruce D."/>
            <person name="Goodwin L."/>
            <person name="Pitluck S."/>
            <person name="Peters L."/>
            <person name="Kyrpides N."/>
            <person name="Mavromatis K."/>
            <person name="Ivanova N."/>
            <person name="Ovchinnikova G."/>
            <person name="Teshima H."/>
            <person name="Detter J.C."/>
            <person name="Tapia R."/>
            <person name="Han C."/>
            <person name="Land M."/>
            <person name="Hauser L."/>
            <person name="Markowitz V."/>
            <person name="Cheng J.-F."/>
            <person name="Hugenholtz P."/>
            <person name="Woyke T."/>
            <person name="Wu D."/>
            <person name="Gronow S."/>
            <person name="Wellnitz S."/>
            <person name="Brambilla E."/>
            <person name="Klenk H.-P."/>
            <person name="Eisen J.A."/>
        </authorList>
    </citation>
    <scope>NUCLEOTIDE SEQUENCE [LARGE SCALE GENOMIC DNA]</scope>
    <source>
        <strain evidence="3">ATCC 33096 / DSM 2489 / 6091</strain>
        <plasmid evidence="3">Plasmid pTRESU01</plasmid>
    </source>
</reference>